<comment type="cofactor">
    <cofactor evidence="1">
        <name>FAD</name>
        <dbReference type="ChEBI" id="CHEBI:57692"/>
    </cofactor>
</comment>
<dbReference type="InterPro" id="IPR004113">
    <property type="entry name" value="FAD-bd_oxidored_4_C"/>
</dbReference>
<reference evidence="5 6" key="1">
    <citation type="submission" date="2020-08" db="EMBL/GenBank/DDBJ databases">
        <title>Sequencing the genomes of 1000 actinobacteria strains.</title>
        <authorList>
            <person name="Klenk H.-P."/>
        </authorList>
    </citation>
    <scope>NUCLEOTIDE SEQUENCE [LARGE SCALE GENOMIC DNA]</scope>
    <source>
        <strain evidence="5 6">DSM 22826</strain>
    </source>
</reference>
<feature type="domain" description="FAD-binding oxidoreductase/transferase type 4 C-terminal" evidence="4">
    <location>
        <begin position="2"/>
        <end position="39"/>
    </location>
</feature>
<gene>
    <name evidence="5" type="ORF">E9229_003244</name>
</gene>
<evidence type="ECO:0000256" key="3">
    <source>
        <dbReference type="ARBA" id="ARBA00022827"/>
    </source>
</evidence>
<evidence type="ECO:0000256" key="2">
    <source>
        <dbReference type="ARBA" id="ARBA00022630"/>
    </source>
</evidence>
<dbReference type="EMBL" id="JACHVS010000002">
    <property type="protein sequence ID" value="MBB2996997.1"/>
    <property type="molecule type" value="Genomic_DNA"/>
</dbReference>
<protein>
    <submittedName>
        <fullName evidence="5">FAD/FMN-containing dehydrogenase</fullName>
    </submittedName>
</protein>
<evidence type="ECO:0000256" key="1">
    <source>
        <dbReference type="ARBA" id="ARBA00001974"/>
    </source>
</evidence>
<dbReference type="Gene3D" id="1.10.45.10">
    <property type="entry name" value="Vanillyl-alcohol Oxidase, Chain A, domain 4"/>
    <property type="match status" value="1"/>
</dbReference>
<dbReference type="SUPFAM" id="SSF55103">
    <property type="entry name" value="FAD-linked oxidases, C-terminal domain"/>
    <property type="match status" value="1"/>
</dbReference>
<organism evidence="5 6">
    <name type="scientific">Paeniglutamicibacter cryotolerans</name>
    <dbReference type="NCBI Taxonomy" id="670079"/>
    <lineage>
        <taxon>Bacteria</taxon>
        <taxon>Bacillati</taxon>
        <taxon>Actinomycetota</taxon>
        <taxon>Actinomycetes</taxon>
        <taxon>Micrococcales</taxon>
        <taxon>Micrococcaceae</taxon>
        <taxon>Paeniglutamicibacter</taxon>
    </lineage>
</organism>
<proteinExistence type="predicted"/>
<dbReference type="Proteomes" id="UP000523000">
    <property type="component" value="Unassembled WGS sequence"/>
</dbReference>
<comment type="caution">
    <text evidence="5">The sequence shown here is derived from an EMBL/GenBank/DDBJ whole genome shotgun (WGS) entry which is preliminary data.</text>
</comment>
<keyword evidence="2" id="KW-0285">Flavoprotein</keyword>
<dbReference type="GO" id="GO:0050660">
    <property type="term" value="F:flavin adenine dinucleotide binding"/>
    <property type="evidence" value="ECO:0007669"/>
    <property type="project" value="InterPro"/>
</dbReference>
<keyword evidence="6" id="KW-1185">Reference proteome</keyword>
<dbReference type="InterPro" id="IPR016171">
    <property type="entry name" value="Vanillyl_alc_oxidase_C-sub2"/>
</dbReference>
<keyword evidence="3" id="KW-0274">FAD</keyword>
<dbReference type="Pfam" id="PF02913">
    <property type="entry name" value="FAD-oxidase_C"/>
    <property type="match status" value="1"/>
</dbReference>
<evidence type="ECO:0000313" key="5">
    <source>
        <dbReference type="EMBL" id="MBB2996997.1"/>
    </source>
</evidence>
<sequence length="45" mass="4708">MGSEHSPYLGMEIGDLGVKVLRGIKEALDPCGIMNPGKLIPTTAP</sequence>
<accession>A0A839QM91</accession>
<name>A0A839QM91_9MICC</name>
<dbReference type="FunFam" id="1.10.45.10:FF:000001">
    <property type="entry name" value="D-lactate dehydrogenase mitochondrial"/>
    <property type="match status" value="1"/>
</dbReference>
<dbReference type="GO" id="GO:0003824">
    <property type="term" value="F:catalytic activity"/>
    <property type="evidence" value="ECO:0007669"/>
    <property type="project" value="InterPro"/>
</dbReference>
<evidence type="ECO:0000313" key="6">
    <source>
        <dbReference type="Proteomes" id="UP000523000"/>
    </source>
</evidence>
<dbReference type="InterPro" id="IPR016164">
    <property type="entry name" value="FAD-linked_Oxase-like_C"/>
</dbReference>
<dbReference type="AlphaFoldDB" id="A0A839QM91"/>
<evidence type="ECO:0000259" key="4">
    <source>
        <dbReference type="Pfam" id="PF02913"/>
    </source>
</evidence>